<dbReference type="InterPro" id="IPR040976">
    <property type="entry name" value="Pkinase_fungal"/>
</dbReference>
<dbReference type="SUPFAM" id="SSF56112">
    <property type="entry name" value="Protein kinase-like (PK-like)"/>
    <property type="match status" value="1"/>
</dbReference>
<proteinExistence type="predicted"/>
<dbReference type="Proteomes" id="UP001465976">
    <property type="component" value="Unassembled WGS sequence"/>
</dbReference>
<dbReference type="Gene3D" id="1.10.510.10">
    <property type="entry name" value="Transferase(Phosphotransferase) domain 1"/>
    <property type="match status" value="1"/>
</dbReference>
<dbReference type="Pfam" id="PF17667">
    <property type="entry name" value="Pkinase_fungal"/>
    <property type="match status" value="1"/>
</dbReference>
<keyword evidence="4" id="KW-1185">Reference proteome</keyword>
<evidence type="ECO:0000313" key="4">
    <source>
        <dbReference type="Proteomes" id="UP001465976"/>
    </source>
</evidence>
<dbReference type="InterPro" id="IPR011009">
    <property type="entry name" value="Kinase-like_dom_sf"/>
</dbReference>
<feature type="region of interest" description="Disordered" evidence="1">
    <location>
        <begin position="744"/>
        <end position="780"/>
    </location>
</feature>
<protein>
    <recommendedName>
        <fullName evidence="2">Fungal-type protein kinase domain-containing protein</fullName>
    </recommendedName>
</protein>
<sequence length="780" mass="86886">MASNCNPVQSTSQDNPPSSTVSLGRRKAVGQTSQNPSSSSSPRKAGNTSAPSPSLHAARHELIKKYTSIPEKSVDAFLHDLVPRVAQDVVDEVTRKLKEGVDMPKAKDTRKSNNFKYIALEEDGTVRGYGDTPAKSNLLEASVFDGLCMLINATIELAARLNGCSWVAHSSKQDGISGEKRNGSFLYLGWEQVLCSGEFEKRGYYDTQLDNPEPFVKFILGLALIKPEHFQQAPAPTPTAPVNFGAYDPPPRKAQGIDVTLYANHGEYLERIGIDSTMKRVLVGERIQYEIAVAGKVFVTERDLCDFKADHATGCTTRVWVVYVRGSDRSTKYVLKEGTKVEGDKLNELEKKIKADEDAGTIGNHGAADMKQWYQDHFLHKHTHEKLDQNAPGAQGEYSSICVVRDPTVGKDVSSVHSGSQRVATQGGSLQRRQGVFDDPARFHYRVAYEGRMTPLDSVSCRKTSSQVVIGVVRACWVLWAYGMVHRDVSSWNVFWDSNTSTGRLGDFDYLAEYGKSGTGTTKTGTPHFWSVEVEANRYLYRTRQTPDNAGSLVARLQASLQQPEPALDPPLFQHNLLHDLESVYWLDLWTFLYLIGEKDRNTDGHVDSSRKKLYEKVFLEDTAVQVQINRYSFLAHIDGPGSAESLWPTIPESIHDKEIQPLVRMLFRRIRTSVVSYFVDAERDLGPGSTIPYGDPPFAKALTELYKALLLMDSLLGGYRTFPVTPLVQHKYVLADEPGPYGPVRWPGAEDDDEEEHNAVLGSSCTSKNKNKRQRTERA</sequence>
<feature type="compositionally biased region" description="Polar residues" evidence="1">
    <location>
        <begin position="1"/>
        <end position="22"/>
    </location>
</feature>
<gene>
    <name evidence="3" type="ORF">V5O48_011925</name>
</gene>
<feature type="region of interest" description="Disordered" evidence="1">
    <location>
        <begin position="1"/>
        <end position="54"/>
    </location>
</feature>
<organism evidence="3 4">
    <name type="scientific">Marasmius crinis-equi</name>
    <dbReference type="NCBI Taxonomy" id="585013"/>
    <lineage>
        <taxon>Eukaryota</taxon>
        <taxon>Fungi</taxon>
        <taxon>Dikarya</taxon>
        <taxon>Basidiomycota</taxon>
        <taxon>Agaricomycotina</taxon>
        <taxon>Agaricomycetes</taxon>
        <taxon>Agaricomycetidae</taxon>
        <taxon>Agaricales</taxon>
        <taxon>Marasmiineae</taxon>
        <taxon>Marasmiaceae</taxon>
        <taxon>Marasmius</taxon>
    </lineage>
</organism>
<comment type="caution">
    <text evidence="3">The sequence shown here is derived from an EMBL/GenBank/DDBJ whole genome shotgun (WGS) entry which is preliminary data.</text>
</comment>
<evidence type="ECO:0000313" key="3">
    <source>
        <dbReference type="EMBL" id="KAL0570039.1"/>
    </source>
</evidence>
<accession>A0ABR3F489</accession>
<evidence type="ECO:0000259" key="2">
    <source>
        <dbReference type="Pfam" id="PF17667"/>
    </source>
</evidence>
<feature type="domain" description="Fungal-type protein kinase" evidence="2">
    <location>
        <begin position="271"/>
        <end position="591"/>
    </location>
</feature>
<name>A0ABR3F489_9AGAR</name>
<reference evidence="3 4" key="1">
    <citation type="submission" date="2024-02" db="EMBL/GenBank/DDBJ databases">
        <title>A draft genome for the cacao thread blight pathogen Marasmius crinis-equi.</title>
        <authorList>
            <person name="Cohen S.P."/>
            <person name="Baruah I.K."/>
            <person name="Amoako-Attah I."/>
            <person name="Bukari Y."/>
            <person name="Meinhardt L.W."/>
            <person name="Bailey B.A."/>
        </authorList>
    </citation>
    <scope>NUCLEOTIDE SEQUENCE [LARGE SCALE GENOMIC DNA]</scope>
    <source>
        <strain evidence="3 4">GH-76</strain>
    </source>
</reference>
<evidence type="ECO:0000256" key="1">
    <source>
        <dbReference type="SAM" id="MobiDB-lite"/>
    </source>
</evidence>
<dbReference type="EMBL" id="JBAHYK010001004">
    <property type="protein sequence ID" value="KAL0570039.1"/>
    <property type="molecule type" value="Genomic_DNA"/>
</dbReference>